<evidence type="ECO:0000313" key="2">
    <source>
        <dbReference type="EMBL" id="CAA7035939.1"/>
    </source>
</evidence>
<dbReference type="InterPro" id="IPR040320">
    <property type="entry name" value="At4g37920-like"/>
</dbReference>
<keyword evidence="3" id="KW-1185">Reference proteome</keyword>
<feature type="region of interest" description="Disordered" evidence="1">
    <location>
        <begin position="245"/>
        <end position="285"/>
    </location>
</feature>
<comment type="caution">
    <text evidence="2">The sequence shown here is derived from an EMBL/GenBank/DDBJ whole genome shotgun (WGS) entry which is preliminary data.</text>
</comment>
<dbReference type="OrthoDB" id="509361at2759"/>
<gene>
    <name evidence="2" type="ORF">MERR_LOCUS23174</name>
</gene>
<evidence type="ECO:0000313" key="3">
    <source>
        <dbReference type="Proteomes" id="UP000467841"/>
    </source>
</evidence>
<organism evidence="2 3">
    <name type="scientific">Microthlaspi erraticum</name>
    <dbReference type="NCBI Taxonomy" id="1685480"/>
    <lineage>
        <taxon>Eukaryota</taxon>
        <taxon>Viridiplantae</taxon>
        <taxon>Streptophyta</taxon>
        <taxon>Embryophyta</taxon>
        <taxon>Tracheophyta</taxon>
        <taxon>Spermatophyta</taxon>
        <taxon>Magnoliopsida</taxon>
        <taxon>eudicotyledons</taxon>
        <taxon>Gunneridae</taxon>
        <taxon>Pentapetalae</taxon>
        <taxon>rosids</taxon>
        <taxon>malvids</taxon>
        <taxon>Brassicales</taxon>
        <taxon>Brassicaceae</taxon>
        <taxon>Coluteocarpeae</taxon>
        <taxon>Microthlaspi</taxon>
    </lineage>
</organism>
<dbReference type="AlphaFoldDB" id="A0A6D2J4U7"/>
<protein>
    <submittedName>
        <fullName evidence="2">Uncharacterized protein</fullName>
    </submittedName>
</protein>
<reference evidence="2" key="1">
    <citation type="submission" date="2020-01" db="EMBL/GenBank/DDBJ databases">
        <authorList>
            <person name="Mishra B."/>
        </authorList>
    </citation>
    <scope>NUCLEOTIDE SEQUENCE [LARGE SCALE GENOMIC DNA]</scope>
</reference>
<sequence>MEKHNDLLKEIQENPTDLNAIADKRRRDFTGEFFRYVALLSETLDGLEDRDGVARLSARFLSAVSAYDNTLETVETLDAAQAKFDDILNSSSVDVACDKIRSLAKTKKLDSSLILLINSAYAAAKDSQTVTNEVHNISPNTKKLCSSQSSHSQIKATKSGLRSITPKEIKLLKYLLNITDPEERFSALATAFSPGDDHQAKDPKALYTTPKELHKWIKIMLDAKLTLVKLNHRRGVYTIVPEENSKKEDDTTNRYPAAFRPQGDDRRGVSRQESPCSRRKSEEGRRRYYFC</sequence>
<dbReference type="PANTHER" id="PTHR31755">
    <property type="entry name" value="FOLATE RECEPTOR-LIKE"/>
    <property type="match status" value="1"/>
</dbReference>
<proteinExistence type="predicted"/>
<dbReference type="GO" id="GO:0009941">
    <property type="term" value="C:chloroplast envelope"/>
    <property type="evidence" value="ECO:0007669"/>
    <property type="project" value="TreeGrafter"/>
</dbReference>
<accession>A0A6D2J4U7</accession>
<dbReference type="GO" id="GO:0009535">
    <property type="term" value="C:chloroplast thylakoid membrane"/>
    <property type="evidence" value="ECO:0007669"/>
    <property type="project" value="TreeGrafter"/>
</dbReference>
<dbReference type="Proteomes" id="UP000467841">
    <property type="component" value="Unassembled WGS sequence"/>
</dbReference>
<evidence type="ECO:0000256" key="1">
    <source>
        <dbReference type="SAM" id="MobiDB-lite"/>
    </source>
</evidence>
<name>A0A6D2J4U7_9BRAS</name>
<dbReference type="PANTHER" id="PTHR31755:SF2">
    <property type="entry name" value="OS08G0320800 PROTEIN"/>
    <property type="match status" value="1"/>
</dbReference>
<dbReference type="EMBL" id="CACVBM020001162">
    <property type="protein sequence ID" value="CAA7035939.1"/>
    <property type="molecule type" value="Genomic_DNA"/>
</dbReference>